<evidence type="ECO:0008006" key="3">
    <source>
        <dbReference type="Google" id="ProtNLM"/>
    </source>
</evidence>
<dbReference type="Proteomes" id="UP000494272">
    <property type="component" value="Unassembled WGS sequence"/>
</dbReference>
<keyword evidence="2" id="KW-1185">Reference proteome</keyword>
<reference evidence="1 2" key="1">
    <citation type="submission" date="2020-04" db="EMBL/GenBank/DDBJ databases">
        <authorList>
            <person name="De Canck E."/>
        </authorList>
    </citation>
    <scope>NUCLEOTIDE SEQUENCE [LARGE SCALE GENOMIC DNA]</scope>
    <source>
        <strain evidence="1 2">LMG 26841</strain>
    </source>
</reference>
<dbReference type="RefSeq" id="WP_054502131.1">
    <property type="nucleotide sequence ID" value="NZ_CADIJW010000002.1"/>
</dbReference>
<dbReference type="AlphaFoldDB" id="A0A6S7C9G1"/>
<dbReference type="EMBL" id="CADIKW010000001">
    <property type="protein sequence ID" value="CAB3826802.1"/>
    <property type="molecule type" value="Genomic_DNA"/>
</dbReference>
<evidence type="ECO:0000313" key="1">
    <source>
        <dbReference type="EMBL" id="CAB3826802.1"/>
    </source>
</evidence>
<accession>A0A6S7C9G1</accession>
<evidence type="ECO:0000313" key="2">
    <source>
        <dbReference type="Proteomes" id="UP000494272"/>
    </source>
</evidence>
<name>A0A6S7C9G1_9BURK</name>
<protein>
    <recommendedName>
        <fullName evidence="3">Carbohydrate isomerase</fullName>
    </recommendedName>
</protein>
<dbReference type="GeneID" id="94354293"/>
<gene>
    <name evidence="1" type="ORF">LMG26841_00750</name>
</gene>
<sequence>MSFYAIVAVRKEAVSGHVAYVRWGLAERGVPGWVSDPVTAAVSEVIEAIKAGIEVETVISVDGLSVASRPVRMLTDDDGREHLASVPMPSSTLHTIFDLPEF</sequence>
<organism evidence="1 2">
    <name type="scientific">Achromobacter dolens</name>
    <dbReference type="NCBI Taxonomy" id="1287738"/>
    <lineage>
        <taxon>Bacteria</taxon>
        <taxon>Pseudomonadati</taxon>
        <taxon>Pseudomonadota</taxon>
        <taxon>Betaproteobacteria</taxon>
        <taxon>Burkholderiales</taxon>
        <taxon>Alcaligenaceae</taxon>
        <taxon>Achromobacter</taxon>
    </lineage>
</organism>
<proteinExistence type="predicted"/>